<organism evidence="5 6">
    <name type="scientific">Persephonella atlantica</name>
    <dbReference type="NCBI Taxonomy" id="2699429"/>
    <lineage>
        <taxon>Bacteria</taxon>
        <taxon>Pseudomonadati</taxon>
        <taxon>Aquificota</taxon>
        <taxon>Aquificia</taxon>
        <taxon>Aquificales</taxon>
        <taxon>Hydrogenothermaceae</taxon>
        <taxon>Persephonella</taxon>
    </lineage>
</organism>
<dbReference type="Gene3D" id="3.40.50.300">
    <property type="entry name" value="P-loop containing nucleotide triphosphate hydrolases"/>
    <property type="match status" value="1"/>
</dbReference>
<dbReference type="Gene3D" id="3.30.450.90">
    <property type="match status" value="1"/>
</dbReference>
<dbReference type="SUPFAM" id="SSF160246">
    <property type="entry name" value="EspE N-terminal domain-like"/>
    <property type="match status" value="1"/>
</dbReference>
<dbReference type="InterPro" id="IPR007831">
    <property type="entry name" value="T2SS_GspE_N"/>
</dbReference>
<dbReference type="SMART" id="SM00382">
    <property type="entry name" value="AAA"/>
    <property type="match status" value="1"/>
</dbReference>
<dbReference type="Pfam" id="PF00437">
    <property type="entry name" value="T2SSE"/>
    <property type="match status" value="1"/>
</dbReference>
<evidence type="ECO:0000256" key="3">
    <source>
        <dbReference type="ARBA" id="ARBA00022840"/>
    </source>
</evidence>
<reference evidence="5 6" key="1">
    <citation type="journal article" date="2021" name="Syst. Appl. Microbiol.">
        <title>Persephonella atlantica sp. nov.: How to adapt to physico-chemical gradients in high temperature hydrothermal habitats.</title>
        <authorList>
            <person name="Francois D.X."/>
            <person name="Godfroy A."/>
            <person name="Mathien C."/>
            <person name="Aube J."/>
            <person name="Cathalot C."/>
            <person name="Lesongeur F."/>
            <person name="L'Haridon S."/>
            <person name="Philippon X."/>
            <person name="Roussel E.G."/>
        </authorList>
    </citation>
    <scope>NUCLEOTIDE SEQUENCE [LARGE SCALE GENOMIC DNA]</scope>
    <source>
        <strain evidence="5 6">MO1340</strain>
    </source>
</reference>
<dbReference type="PANTHER" id="PTHR30258">
    <property type="entry name" value="TYPE II SECRETION SYSTEM PROTEIN GSPE-RELATED"/>
    <property type="match status" value="1"/>
</dbReference>
<dbReference type="PROSITE" id="PS00662">
    <property type="entry name" value="T2SP_E"/>
    <property type="match status" value="1"/>
</dbReference>
<dbReference type="InterPro" id="IPR037257">
    <property type="entry name" value="T2SS_E_N_sf"/>
</dbReference>
<dbReference type="InterPro" id="IPR003593">
    <property type="entry name" value="AAA+_ATPase"/>
</dbReference>
<dbReference type="NCBIfam" id="TIGR01420">
    <property type="entry name" value="pilT_fam"/>
    <property type="match status" value="1"/>
</dbReference>
<evidence type="ECO:0000313" key="5">
    <source>
        <dbReference type="EMBL" id="MBK3333049.1"/>
    </source>
</evidence>
<comment type="similarity">
    <text evidence="1">Belongs to the GSP E family.</text>
</comment>
<dbReference type="Pfam" id="PF05157">
    <property type="entry name" value="MshEN"/>
    <property type="match status" value="1"/>
</dbReference>
<dbReference type="CDD" id="cd01131">
    <property type="entry name" value="PilT"/>
    <property type="match status" value="1"/>
</dbReference>
<evidence type="ECO:0000256" key="2">
    <source>
        <dbReference type="ARBA" id="ARBA00022741"/>
    </source>
</evidence>
<dbReference type="Proteomes" id="UP000772812">
    <property type="component" value="Unassembled WGS sequence"/>
</dbReference>
<keyword evidence="2" id="KW-0547">Nucleotide-binding</keyword>
<dbReference type="PANTHER" id="PTHR30258:SF2">
    <property type="entry name" value="COMG OPERON PROTEIN 1"/>
    <property type="match status" value="1"/>
</dbReference>
<sequence length="558" mass="63614">MGDVDFKSRRKLTFLRLMVSQGIVPAEKVRDNPNIEGRDFTDILTYLVENNIADENKIKEFFIEFLNLKPFDQSIEIDVDDSILSNITYNYMVKKKFAPVKYIKDEDKLSIAAFNPIDKEIIHYLKFLGIKNIEILVASYSEIKQLLESYSRMASPTEILDNIGLDAEVEEEIHREEDISVTEAIAEAEEAPIVKASRLFIVNAVRQGASDIHIEPFEKELRVRYRIDGILRTVQRLPVNIKDALVARYKIMANLDIAEKRLPQDGRIRVRIDRRPIDLRVSIIPTVYGEKVVMRIQDAQAYLGLKLEDLGFEPDDLEKIRKAIYSPWGMVLVTGPTGSGKTTTLASMIDYINANYSYHIITIEDPIEYLFPHKKSLVAQREVGNDTASFAIALKYALREDPDVILVGEMRDLETIRAALMAAETGHLVFATLHTNTAIQTINRIINVFPENEQDQIRTELSFVLQGVISQRLLPRIGGGRVLVHEVLIPTTGIRNLIRENKIHQIYGLMQSGQVGTGMQTMNQSIYRAIKEGWITEEDGFKVSPEPQELERMLKTLR</sequence>
<evidence type="ECO:0000256" key="1">
    <source>
        <dbReference type="ARBA" id="ARBA00006611"/>
    </source>
</evidence>
<protein>
    <submittedName>
        <fullName evidence="5">PilT/PilU family type 4a pilus ATPase</fullName>
    </submittedName>
</protein>
<name>A0ABS1GJD8_9AQUI</name>
<keyword evidence="6" id="KW-1185">Reference proteome</keyword>
<dbReference type="InterPro" id="IPR006321">
    <property type="entry name" value="PilT/PilU"/>
</dbReference>
<dbReference type="InterPro" id="IPR027417">
    <property type="entry name" value="P-loop_NTPase"/>
</dbReference>
<evidence type="ECO:0000259" key="4">
    <source>
        <dbReference type="PROSITE" id="PS00662"/>
    </source>
</evidence>
<comment type="caution">
    <text evidence="5">The sequence shown here is derived from an EMBL/GenBank/DDBJ whole genome shotgun (WGS) entry which is preliminary data.</text>
</comment>
<dbReference type="SUPFAM" id="SSF52540">
    <property type="entry name" value="P-loop containing nucleoside triphosphate hydrolases"/>
    <property type="match status" value="1"/>
</dbReference>
<dbReference type="EMBL" id="JAACYA010000002">
    <property type="protein sequence ID" value="MBK3333049.1"/>
    <property type="molecule type" value="Genomic_DNA"/>
</dbReference>
<feature type="domain" description="Bacterial type II secretion system protein E" evidence="4">
    <location>
        <begin position="398"/>
        <end position="412"/>
    </location>
</feature>
<accession>A0ABS1GJD8</accession>
<dbReference type="Gene3D" id="3.30.300.160">
    <property type="entry name" value="Type II secretion system, protein E, N-terminal domain"/>
    <property type="match status" value="1"/>
</dbReference>
<gene>
    <name evidence="5" type="ORF">GWK41_08200</name>
</gene>
<proteinExistence type="inferred from homology"/>
<evidence type="ECO:0000313" key="6">
    <source>
        <dbReference type="Proteomes" id="UP000772812"/>
    </source>
</evidence>
<dbReference type="InterPro" id="IPR001482">
    <property type="entry name" value="T2SS/T4SS_dom"/>
</dbReference>
<keyword evidence="3" id="KW-0067">ATP-binding</keyword>